<evidence type="ECO:0000313" key="1">
    <source>
        <dbReference type="EMBL" id="KAH7855809.1"/>
    </source>
</evidence>
<proteinExistence type="predicted"/>
<dbReference type="Proteomes" id="UP000828048">
    <property type="component" value="Chromosome 11"/>
</dbReference>
<reference evidence="1 2" key="1">
    <citation type="journal article" date="2021" name="Hortic Res">
        <title>High-quality reference genome and annotation aids understanding of berry development for evergreen blueberry (Vaccinium darrowii).</title>
        <authorList>
            <person name="Yu J."/>
            <person name="Hulse-Kemp A.M."/>
            <person name="Babiker E."/>
            <person name="Staton M."/>
        </authorList>
    </citation>
    <scope>NUCLEOTIDE SEQUENCE [LARGE SCALE GENOMIC DNA]</scope>
    <source>
        <strain evidence="2">cv. NJ 8807/NJ 8810</strain>
        <tissue evidence="1">Young leaf</tissue>
    </source>
</reference>
<accession>A0ACB7YRL3</accession>
<sequence length="2048" mass="232698">MLMCISLCYTLRQKALEAPKEPRRPKTHWDHVLEEMVWLSKDFESERKWKLAQAKKVAIRASKGMLDPEKKVKEEEQRMRKVALNISKDVKKFWLKIEKLVLYKHQLELDEKKKKSLDKQLDFLLGQTERYSTMLAENLVNSPITRKPMQSCIAAQEQPSTSTQHEGDENESQSDVADDEDFDVRSEDESEDDERTLEEDEALITGEERKEELVALQNEVDLPLEELLKRYAIEKVSRESSPELNVHAAEQTNALEDKREGKVEGSSSVPRIDRGNSLAVPGRRGGPCNGNILISENHIAEVKADESGDLSERSGGSAKKHIPDDFLDEQEDGDFVLPTGEEKDDETTLSEEEELAKAESHEPVDEVALLQKESELPLEELLARYKKVSDTDEDAEDDSQSAYGSTSEDFLDSVENLESAAQEEVESMQQHVPMKDDEEPSELQPLADPINQEEVEPKITLEEGIESESIIADAAAAARSAQPTGNTFSTTKVRTKFPFLLKYPLREYQHIGLDWLVTMYEKRLNGILADEMGLGKTIMTIALLAHLACEKGIWGPHLIVVPTSVMLNWETEFLKWCPAFKILTYFGSAKERRIKRQGWMKPNYFHVCITTYRLVIQDSKIFKRKKWKYLILDEAHLIKNWKSQRWQTLLNFNSKRRILLTGTPLQNDLMELWSLMHFLMPHIFQSHQEFKDWFSNPISGMVEGQEKVNKEVVDRLHNVLRPFILRRLKRDVEKQLPMKHEHVLYCRLSRRQRNLYEDFIASSETQATLASSNFFGMISVIMQLRKVCNHPDLFEGRPIVSSFDMNGIEIQLSSSVCSMLTPDSFSTIDLSGLGFLFTHLDFSMNSWESEEVQAIATPSSLIKGRADLVYLDEIEPGFKHRKKFHGSNIFEDIRKAILEERLRETKERTAAIAWWNSLRCRRKPVYSTTLRDIVTVSDPVYDIMGQKRYPFSSFNSSKLAEIVLSPVERFQKMIDQVESFMFAIPAARAPPAVCWCSKSKTSVFLLPTYKERCTESLSPLLTPLRPAIVRRQLYFPDRRLIQFDCGKLQELSVLLRKLKSEGHRALIFTQMTKMLDILEAFINLYGYTYMRLDGSTQPEERQTLMQRFNTNPKFFLFILSTRSGGVGINLVGADTVIFYDSDWNPAMDQQAQDRCHRIGQTREVHIYRLISHSTIEENILKKAKQKRALDDLVIQSGGYNTEFFKKLDPMDLFSGHQTITTRSMQKEKTCTNGSEVSLSNADVEAALKHVEDEADYMALKKVEEEEAVDNQEFNEEGIGRLEDDEFINEDDMKLDESVDPNGLISTSNKENGVMLDGGDVNEETALTLVAKEEDVDMLADVKQMAAAAAAAGQAMLSFESQLRPIDRYAIRFLELWDPIIDKTSMESEVRYEESEWELDRIEKLKEDMEAEIDDDEEPFVYERWDADFATKAYRQQVEALAQHQLMEDLAREAEEKELADREKSDSIKNDVPTVSKPKSKKKAKKAKFKSLKKAALASESKAVKDDLPNEHLSIDDEATSYDTTSSEMVSQHLIVKKKRKAALDGDEENSSKKSKKAKKARPEPCIVDLESNLPSEQLDEPKYSKLCGSVDLEQKPIGRSKMSGKVSITAMPVKRVLTIKPEKLKKKGNIWSRDCLPLPDFWMPEEDAMLCALVHEYGPHWSLVSETLYGMIAGGCYRGRYRHSVHCCERFRELIQRYVLSAAENPNNEKAGNTCSVKALLKVTEDNVRVLLDVATELPDNEPLLQKHFFAVLYSVWRMTSRLERRQSLSSSRNGFYYGGRHISSMVGQIDLNSTRESSEPMRFTNLSQCSNLVAAALCDADSVRGDGRVSVLNMREEASGVVDQLEITLELQREGGDSMIPLPSVVNLSIVAPDPRPSASVSENANQHLKSFESMAHSRFRTASRDCTEGSSSWASAAFQVGGDVQYRTPSKSQSLGKHKLSIFESVKPSKSKVRKTLESNCISTPPFADPVVRPTITFPANSSFDLTPLDLADSRIDDFGSNIPFDMDALSLESQDVIDLVPHDYVPGLISGLDDCSSLPELTDIG</sequence>
<comment type="caution">
    <text evidence="1">The sequence shown here is derived from an EMBL/GenBank/DDBJ whole genome shotgun (WGS) entry which is preliminary data.</text>
</comment>
<name>A0ACB7YRL3_9ERIC</name>
<gene>
    <name evidence="1" type="ORF">Vadar_029221</name>
</gene>
<protein>
    <submittedName>
        <fullName evidence="1">Uncharacterized protein</fullName>
    </submittedName>
</protein>
<evidence type="ECO:0000313" key="2">
    <source>
        <dbReference type="Proteomes" id="UP000828048"/>
    </source>
</evidence>
<keyword evidence="2" id="KW-1185">Reference proteome</keyword>
<organism evidence="1 2">
    <name type="scientific">Vaccinium darrowii</name>
    <dbReference type="NCBI Taxonomy" id="229202"/>
    <lineage>
        <taxon>Eukaryota</taxon>
        <taxon>Viridiplantae</taxon>
        <taxon>Streptophyta</taxon>
        <taxon>Embryophyta</taxon>
        <taxon>Tracheophyta</taxon>
        <taxon>Spermatophyta</taxon>
        <taxon>Magnoliopsida</taxon>
        <taxon>eudicotyledons</taxon>
        <taxon>Gunneridae</taxon>
        <taxon>Pentapetalae</taxon>
        <taxon>asterids</taxon>
        <taxon>Ericales</taxon>
        <taxon>Ericaceae</taxon>
        <taxon>Vaccinioideae</taxon>
        <taxon>Vaccinieae</taxon>
        <taxon>Vaccinium</taxon>
    </lineage>
</organism>
<dbReference type="EMBL" id="CM037161">
    <property type="protein sequence ID" value="KAH7855809.1"/>
    <property type="molecule type" value="Genomic_DNA"/>
</dbReference>